<sequence length="215" mass="25234">KAAVTAFTNALWLDCKAKEYLFLNKPTTVEEMIAKVNGYIDMERIMSERKKSTKFVLSTKFPPPELTNEPKEEQGDQKRIKGNTGYPQRSGPQNKPIFPKMNVRIPTIFQLLLKDTLYRVSQPLEPIENRPLCLHHKVNHHYINNCYALQRILELIFKEGQMLEYIVDPKSYQDGNYKKQLKVVPVNDRAEEKHLYYIHLRNMIEINQITNSNRS</sequence>
<dbReference type="AlphaFoldDB" id="A0A7J7NVE4"/>
<evidence type="ECO:0000313" key="2">
    <source>
        <dbReference type="EMBL" id="KAF6170934.1"/>
    </source>
</evidence>
<feature type="non-terminal residue" evidence="2">
    <location>
        <position position="1"/>
    </location>
</feature>
<feature type="compositionally biased region" description="Basic and acidic residues" evidence="1">
    <location>
        <begin position="68"/>
        <end position="79"/>
    </location>
</feature>
<feature type="region of interest" description="Disordered" evidence="1">
    <location>
        <begin position="58"/>
        <end position="97"/>
    </location>
</feature>
<comment type="caution">
    <text evidence="2">The sequence shown here is derived from an EMBL/GenBank/DDBJ whole genome shotgun (WGS) entry which is preliminary data.</text>
</comment>
<evidence type="ECO:0000256" key="1">
    <source>
        <dbReference type="SAM" id="MobiDB-lite"/>
    </source>
</evidence>
<evidence type="ECO:0000313" key="3">
    <source>
        <dbReference type="Proteomes" id="UP000541444"/>
    </source>
</evidence>
<dbReference type="Proteomes" id="UP000541444">
    <property type="component" value="Unassembled WGS sequence"/>
</dbReference>
<reference evidence="2 3" key="1">
    <citation type="journal article" date="2020" name="IScience">
        <title>Genome Sequencing of the Endangered Kingdonia uniflora (Circaeasteraceae, Ranunculales) Reveals Potential Mechanisms of Evolutionary Specialization.</title>
        <authorList>
            <person name="Sun Y."/>
            <person name="Deng T."/>
            <person name="Zhang A."/>
            <person name="Moore M.J."/>
            <person name="Landis J.B."/>
            <person name="Lin N."/>
            <person name="Zhang H."/>
            <person name="Zhang X."/>
            <person name="Huang J."/>
            <person name="Zhang X."/>
            <person name="Sun H."/>
            <person name="Wang H."/>
        </authorList>
    </citation>
    <scope>NUCLEOTIDE SEQUENCE [LARGE SCALE GENOMIC DNA]</scope>
    <source>
        <strain evidence="2">TB1705</strain>
        <tissue evidence="2">Leaf</tissue>
    </source>
</reference>
<keyword evidence="3" id="KW-1185">Reference proteome</keyword>
<dbReference type="EMBL" id="JACGCM010000554">
    <property type="protein sequence ID" value="KAF6170934.1"/>
    <property type="molecule type" value="Genomic_DNA"/>
</dbReference>
<dbReference type="OrthoDB" id="912280at2759"/>
<gene>
    <name evidence="2" type="ORF">GIB67_014751</name>
</gene>
<proteinExistence type="predicted"/>
<protein>
    <submittedName>
        <fullName evidence="2">Uncharacterized protein</fullName>
    </submittedName>
</protein>
<name>A0A7J7NVE4_9MAGN</name>
<organism evidence="2 3">
    <name type="scientific">Kingdonia uniflora</name>
    <dbReference type="NCBI Taxonomy" id="39325"/>
    <lineage>
        <taxon>Eukaryota</taxon>
        <taxon>Viridiplantae</taxon>
        <taxon>Streptophyta</taxon>
        <taxon>Embryophyta</taxon>
        <taxon>Tracheophyta</taxon>
        <taxon>Spermatophyta</taxon>
        <taxon>Magnoliopsida</taxon>
        <taxon>Ranunculales</taxon>
        <taxon>Circaeasteraceae</taxon>
        <taxon>Kingdonia</taxon>
    </lineage>
</organism>
<accession>A0A7J7NVE4</accession>